<comment type="caution">
    <text evidence="1">The sequence shown here is derived from an EMBL/GenBank/DDBJ whole genome shotgun (WGS) entry which is preliminary data.</text>
</comment>
<dbReference type="PANTHER" id="PTHR46586">
    <property type="entry name" value="ANKYRIN REPEAT-CONTAINING PROTEIN"/>
    <property type="match status" value="1"/>
</dbReference>
<evidence type="ECO:0000313" key="2">
    <source>
        <dbReference type="Proteomes" id="UP000198211"/>
    </source>
</evidence>
<evidence type="ECO:0008006" key="3">
    <source>
        <dbReference type="Google" id="ProtNLM"/>
    </source>
</evidence>
<keyword evidence="2" id="KW-1185">Reference proteome</keyword>
<evidence type="ECO:0000313" key="1">
    <source>
        <dbReference type="EMBL" id="OWZ00419.1"/>
    </source>
</evidence>
<dbReference type="Proteomes" id="UP000198211">
    <property type="component" value="Unassembled WGS sequence"/>
</dbReference>
<reference evidence="2" key="1">
    <citation type="submission" date="2017-03" db="EMBL/GenBank/DDBJ databases">
        <title>Phytopthora megakarya and P. palmivora, two closely related causual agents of cacao black pod achieved similar genome size and gene model numbers by different mechanisms.</title>
        <authorList>
            <person name="Ali S."/>
            <person name="Shao J."/>
            <person name="Larry D.J."/>
            <person name="Kronmiller B."/>
            <person name="Shen D."/>
            <person name="Strem M.D."/>
            <person name="Melnick R.L."/>
            <person name="Guiltinan M.J."/>
            <person name="Tyler B.M."/>
            <person name="Meinhardt L.W."/>
            <person name="Bailey B.A."/>
        </authorList>
    </citation>
    <scope>NUCLEOTIDE SEQUENCE [LARGE SCALE GENOMIC DNA]</scope>
    <source>
        <strain evidence="2">zdho120</strain>
    </source>
</reference>
<sequence length="286" mass="33013">MEEAAAEGHLNVVKWLHANRQCFNFEFGVVRWLLENKLVTCPNKGMEEAAWRGHLDLAIFLGENTVQRASNWGLISAARQGYLRTIFVLTNNTYNGGRSLDWQGHKYIYNCISKVLNQLSDHHATPVSILSREILETIECFHACNFYSCVSLILNEALQQGFVFVPRQFFKDLAESVKRKYVAIAGEQRNILLMRWLLENGATLDILTAISLALENYVEITWWLSESDRVALVCQALKKKWFKVLLWVLENTVFKVYDSCNAIRDAIKDAPRETKKWLRDHCTKIL</sequence>
<dbReference type="InterPro" id="IPR052050">
    <property type="entry name" value="SecEffector_AnkRepeat"/>
</dbReference>
<dbReference type="OrthoDB" id="122273at2759"/>
<protein>
    <recommendedName>
        <fullName evidence="3">Ankyrin repeat-containing domain</fullName>
    </recommendedName>
</protein>
<accession>A0A225V632</accession>
<dbReference type="EMBL" id="NBNE01007616">
    <property type="protein sequence ID" value="OWZ00419.1"/>
    <property type="molecule type" value="Genomic_DNA"/>
</dbReference>
<gene>
    <name evidence="1" type="ORF">PHMEG_00028389</name>
</gene>
<dbReference type="PANTHER" id="PTHR46586:SF3">
    <property type="entry name" value="ANKYRIN REPEAT-CONTAINING PROTEIN"/>
    <property type="match status" value="1"/>
</dbReference>
<name>A0A225V632_9STRA</name>
<proteinExistence type="predicted"/>
<organism evidence="1 2">
    <name type="scientific">Phytophthora megakarya</name>
    <dbReference type="NCBI Taxonomy" id="4795"/>
    <lineage>
        <taxon>Eukaryota</taxon>
        <taxon>Sar</taxon>
        <taxon>Stramenopiles</taxon>
        <taxon>Oomycota</taxon>
        <taxon>Peronosporomycetes</taxon>
        <taxon>Peronosporales</taxon>
        <taxon>Peronosporaceae</taxon>
        <taxon>Phytophthora</taxon>
    </lineage>
</organism>
<dbReference type="AlphaFoldDB" id="A0A225V632"/>